<gene>
    <name evidence="18" type="ORF">J0S82_015528</name>
</gene>
<organism evidence="18 19">
    <name type="scientific">Galemys pyrenaicus</name>
    <name type="common">Iberian desman</name>
    <name type="synonym">Pyrenean desman</name>
    <dbReference type="NCBI Taxonomy" id="202257"/>
    <lineage>
        <taxon>Eukaryota</taxon>
        <taxon>Metazoa</taxon>
        <taxon>Chordata</taxon>
        <taxon>Craniata</taxon>
        <taxon>Vertebrata</taxon>
        <taxon>Euteleostomi</taxon>
        <taxon>Mammalia</taxon>
        <taxon>Eutheria</taxon>
        <taxon>Laurasiatheria</taxon>
        <taxon>Eulipotyphla</taxon>
        <taxon>Talpidae</taxon>
        <taxon>Galemys</taxon>
    </lineage>
</organism>
<dbReference type="PROSITE" id="PS00036">
    <property type="entry name" value="BZIP_BASIC"/>
    <property type="match status" value="1"/>
</dbReference>
<dbReference type="Pfam" id="PF00170">
    <property type="entry name" value="bZIP_1"/>
    <property type="match status" value="1"/>
</dbReference>
<name>A0A8J5ZRE6_GALPY</name>
<dbReference type="InterPro" id="IPR004827">
    <property type="entry name" value="bZIP"/>
</dbReference>
<keyword evidence="14" id="KW-0539">Nucleus</keyword>
<keyword evidence="13" id="KW-0834">Unfolded protein response</keyword>
<evidence type="ECO:0000256" key="8">
    <source>
        <dbReference type="ARBA" id="ARBA00023125"/>
    </source>
</evidence>
<feature type="domain" description="BZIP" evidence="17">
    <location>
        <begin position="369"/>
        <end position="432"/>
    </location>
</feature>
<evidence type="ECO:0000256" key="13">
    <source>
        <dbReference type="ARBA" id="ARBA00023230"/>
    </source>
</evidence>
<evidence type="ECO:0000256" key="1">
    <source>
        <dbReference type="ARBA" id="ARBA00004648"/>
    </source>
</evidence>
<evidence type="ECO:0000256" key="11">
    <source>
        <dbReference type="ARBA" id="ARBA00023163"/>
    </source>
</evidence>
<dbReference type="EMBL" id="JAGFMF010012196">
    <property type="protein sequence ID" value="KAG8505980.1"/>
    <property type="molecule type" value="Genomic_DNA"/>
</dbReference>
<dbReference type="OrthoDB" id="674948at2759"/>
<evidence type="ECO:0000256" key="3">
    <source>
        <dbReference type="ARBA" id="ARBA00022692"/>
    </source>
</evidence>
<keyword evidence="15" id="KW-0175">Coiled coil</keyword>
<feature type="coiled-coil region" evidence="15">
    <location>
        <begin position="401"/>
        <end position="435"/>
    </location>
</feature>
<keyword evidence="5" id="KW-0735">Signal-anchor</keyword>
<evidence type="ECO:0000313" key="18">
    <source>
        <dbReference type="EMBL" id="KAG8505980.1"/>
    </source>
</evidence>
<evidence type="ECO:0000256" key="15">
    <source>
        <dbReference type="SAM" id="Coils"/>
    </source>
</evidence>
<keyword evidence="12" id="KW-0325">Glycoprotein</keyword>
<protein>
    <submittedName>
        <fullName evidence="18">Cyclic AMP-responsive element-binding protein 3</fullName>
    </submittedName>
</protein>
<dbReference type="SUPFAM" id="SSF57959">
    <property type="entry name" value="Leucine zipper domain"/>
    <property type="match status" value="1"/>
</dbReference>
<feature type="compositionally biased region" description="Gly residues" evidence="16">
    <location>
        <begin position="160"/>
        <end position="169"/>
    </location>
</feature>
<keyword evidence="10" id="KW-0010">Activator</keyword>
<keyword evidence="8" id="KW-0238">DNA-binding</keyword>
<evidence type="ECO:0000256" key="7">
    <source>
        <dbReference type="ARBA" id="ARBA00023015"/>
    </source>
</evidence>
<evidence type="ECO:0000256" key="16">
    <source>
        <dbReference type="SAM" id="MobiDB-lite"/>
    </source>
</evidence>
<dbReference type="CDD" id="cd14689">
    <property type="entry name" value="bZIP_CREB3"/>
    <property type="match status" value="1"/>
</dbReference>
<dbReference type="GO" id="GO:0000978">
    <property type="term" value="F:RNA polymerase II cis-regulatory region sequence-specific DNA binding"/>
    <property type="evidence" value="ECO:0007669"/>
    <property type="project" value="TreeGrafter"/>
</dbReference>
<comment type="subcellular location">
    <subcellularLocation>
        <location evidence="1">Endoplasmic reticulum membrane</location>
        <topology evidence="1">Single-pass type II membrane protein</topology>
    </subcellularLocation>
</comment>
<proteinExistence type="inferred from homology"/>
<dbReference type="InterPro" id="IPR046347">
    <property type="entry name" value="bZIP_sf"/>
</dbReference>
<evidence type="ECO:0000256" key="5">
    <source>
        <dbReference type="ARBA" id="ARBA00022968"/>
    </source>
</evidence>
<dbReference type="GO" id="GO:0005789">
    <property type="term" value="C:endoplasmic reticulum membrane"/>
    <property type="evidence" value="ECO:0007669"/>
    <property type="project" value="UniProtKB-SubCell"/>
</dbReference>
<feature type="region of interest" description="Disordered" evidence="16">
    <location>
        <begin position="1"/>
        <end position="170"/>
    </location>
</feature>
<keyword evidence="11" id="KW-0804">Transcription</keyword>
<dbReference type="PANTHER" id="PTHR45996">
    <property type="entry name" value="AGAP001464-PB"/>
    <property type="match status" value="1"/>
</dbReference>
<evidence type="ECO:0000256" key="4">
    <source>
        <dbReference type="ARBA" id="ARBA00022824"/>
    </source>
</evidence>
<dbReference type="PROSITE" id="PS50217">
    <property type="entry name" value="BZIP"/>
    <property type="match status" value="1"/>
</dbReference>
<keyword evidence="3" id="KW-0812">Transmembrane</keyword>
<dbReference type="InterPro" id="IPR051381">
    <property type="entry name" value="CREB_ATF_subfamily"/>
</dbReference>
<keyword evidence="19" id="KW-1185">Reference proteome</keyword>
<evidence type="ECO:0000256" key="6">
    <source>
        <dbReference type="ARBA" id="ARBA00022989"/>
    </source>
</evidence>
<evidence type="ECO:0000313" key="19">
    <source>
        <dbReference type="Proteomes" id="UP000700334"/>
    </source>
</evidence>
<keyword evidence="6" id="KW-1133">Transmembrane helix</keyword>
<feature type="compositionally biased region" description="Low complexity" evidence="16">
    <location>
        <begin position="92"/>
        <end position="112"/>
    </location>
</feature>
<feature type="non-terminal residue" evidence="18">
    <location>
        <position position="1"/>
    </location>
</feature>
<accession>A0A8J5ZRE6</accession>
<comment type="caution">
    <text evidence="18">The sequence shown here is derived from an EMBL/GenBank/DDBJ whole genome shotgun (WGS) entry which is preliminary data.</text>
</comment>
<sequence>DPKQDAGELGAPPAAARLPDGSRPHPEAPARRSPAYLRCPALRPARRPASPLSSRWLSGSGLALPSTLSRPLPSRERPPPAGGALGPRSMVAGAAGSCSGRRSRCSAARCRPAAPPRQEAGVRREQTAGLQRGAFPFVRRGGAAPEPAPGREARQPKLPGRGGASGGLPPGLQVPECLCRECVTGVVLEARADGAWRRAGPGASAGNVGPSPAEEGLADSRLTMPPMELALDRDHQDLLDFLQEESGDLGAVPDGALEVSEDWELPLSDVDDWNVEDFLSSLLSPPASPSDSCLVDHDHTYSLPQEQITIDLDCGSDGKEGVQMNPLHVEESAEQTARLMLTDEEKRLLEKEGLTLPGILPLTKMEEQILKRVRRKIRNKKSAQESRRKKKVYVGGLESRVLKYTAQNLELQNKVQLLEEQNLSLLDQLRRLQAMVIQISNKTSSSSTCALVRMVIWKDRFSQVLLFSFCLLFVPAMYSSDTRGSLPAEHRGERSEDTTKVGLRALPSEDLHQLELPAPRSKAPKDRSDHVLQAPGNSCCLFYNMSQACDAELSLKLPSPDPFSESSQPSPILLHANLTRGEMAVCPQPHTCHLAGQMLRLNISIWGTLARAWSHQSASI</sequence>
<dbReference type="PANTHER" id="PTHR45996:SF4">
    <property type="entry name" value="CYCLIC AMP-RESPONSIVE ELEMENT-BINDING PROTEIN 3"/>
    <property type="match status" value="1"/>
</dbReference>
<evidence type="ECO:0000256" key="9">
    <source>
        <dbReference type="ARBA" id="ARBA00023136"/>
    </source>
</evidence>
<feature type="compositionally biased region" description="Low complexity" evidence="16">
    <location>
        <begin position="34"/>
        <end position="72"/>
    </location>
</feature>
<feature type="compositionally biased region" description="Basic and acidic residues" evidence="16">
    <location>
        <begin position="20"/>
        <end position="30"/>
    </location>
</feature>
<dbReference type="GO" id="GO:0005634">
    <property type="term" value="C:nucleus"/>
    <property type="evidence" value="ECO:0007669"/>
    <property type="project" value="TreeGrafter"/>
</dbReference>
<keyword evidence="7" id="KW-0805">Transcription regulation</keyword>
<reference evidence="18" key="1">
    <citation type="journal article" date="2021" name="Evol. Appl.">
        <title>The genome of the Pyrenean desman and the effects of bottlenecks and inbreeding on the genomic landscape of an endangered species.</title>
        <authorList>
            <person name="Escoda L."/>
            <person name="Castresana J."/>
        </authorList>
    </citation>
    <scope>NUCLEOTIDE SEQUENCE</scope>
    <source>
        <strain evidence="18">IBE-C5619</strain>
    </source>
</reference>
<dbReference type="Gene3D" id="1.20.5.170">
    <property type="match status" value="1"/>
</dbReference>
<keyword evidence="9" id="KW-0472">Membrane</keyword>
<evidence type="ECO:0000256" key="12">
    <source>
        <dbReference type="ARBA" id="ARBA00023180"/>
    </source>
</evidence>
<comment type="similarity">
    <text evidence="2">Belongs to the bZIP family. ATF subfamily.</text>
</comment>
<dbReference type="AlphaFoldDB" id="A0A8J5ZRE6"/>
<dbReference type="GO" id="GO:0006986">
    <property type="term" value="P:response to unfolded protein"/>
    <property type="evidence" value="ECO:0007669"/>
    <property type="project" value="UniProtKB-KW"/>
</dbReference>
<dbReference type="SMART" id="SM00338">
    <property type="entry name" value="BRLZ"/>
    <property type="match status" value="1"/>
</dbReference>
<dbReference type="GO" id="GO:0000981">
    <property type="term" value="F:DNA-binding transcription factor activity, RNA polymerase II-specific"/>
    <property type="evidence" value="ECO:0007669"/>
    <property type="project" value="TreeGrafter"/>
</dbReference>
<evidence type="ECO:0000259" key="17">
    <source>
        <dbReference type="PROSITE" id="PS50217"/>
    </source>
</evidence>
<evidence type="ECO:0000256" key="2">
    <source>
        <dbReference type="ARBA" id="ARBA00009050"/>
    </source>
</evidence>
<dbReference type="Proteomes" id="UP000700334">
    <property type="component" value="Unassembled WGS sequence"/>
</dbReference>
<keyword evidence="4" id="KW-0256">Endoplasmic reticulum</keyword>
<evidence type="ECO:0000256" key="14">
    <source>
        <dbReference type="ARBA" id="ARBA00023242"/>
    </source>
</evidence>
<dbReference type="FunFam" id="1.20.5.170:FF:000042">
    <property type="entry name" value="Cyclic AMP-responsive element-binding protein 3-like protein 3"/>
    <property type="match status" value="1"/>
</dbReference>
<evidence type="ECO:0000256" key="10">
    <source>
        <dbReference type="ARBA" id="ARBA00023159"/>
    </source>
</evidence>